<feature type="domain" description="Cupin type-1" evidence="11">
    <location>
        <begin position="268"/>
        <end position="418"/>
    </location>
</feature>
<reference evidence="12 13" key="1">
    <citation type="submission" date="2020-04" db="EMBL/GenBank/DDBJ databases">
        <title>Plant Genome Project.</title>
        <authorList>
            <person name="Zhang R.-G."/>
        </authorList>
    </citation>
    <scope>NUCLEOTIDE SEQUENCE [LARGE SCALE GENOMIC DNA]</scope>
    <source>
        <strain evidence="12">YNK0</strain>
        <tissue evidence="12">Leaf</tissue>
    </source>
</reference>
<evidence type="ECO:0000256" key="2">
    <source>
        <dbReference type="ARBA" id="ARBA00007456"/>
    </source>
</evidence>
<evidence type="ECO:0000256" key="10">
    <source>
        <dbReference type="SAM" id="MobiDB-lite"/>
    </source>
</evidence>
<dbReference type="InterPro" id="IPR019780">
    <property type="entry name" value="Germin_Mn-BS"/>
</dbReference>
<dbReference type="Pfam" id="PF00190">
    <property type="entry name" value="Cupin_1"/>
    <property type="match status" value="1"/>
</dbReference>
<dbReference type="FunFam" id="2.60.120.10:FF:000005">
    <property type="entry name" value="Germin-like protein subfamily 1 member 8"/>
    <property type="match status" value="1"/>
</dbReference>
<comment type="similarity">
    <text evidence="2">Belongs to the germin family.</text>
</comment>
<dbReference type="OrthoDB" id="1921208at2759"/>
<evidence type="ECO:0000256" key="5">
    <source>
        <dbReference type="ARBA" id="ARBA00022723"/>
    </source>
</evidence>
<dbReference type="AlphaFoldDB" id="A0A834Z684"/>
<protein>
    <recommendedName>
        <fullName evidence="11">Cupin type-1 domain-containing protein</fullName>
    </recommendedName>
</protein>
<dbReference type="InterPro" id="IPR006045">
    <property type="entry name" value="Cupin_1"/>
</dbReference>
<name>A0A834Z684_TETSI</name>
<keyword evidence="6" id="KW-1015">Disulfide bond</keyword>
<keyword evidence="7 8" id="KW-0464">Manganese</keyword>
<evidence type="ECO:0000313" key="12">
    <source>
        <dbReference type="EMBL" id="KAF8400240.1"/>
    </source>
</evidence>
<feature type="binding site" evidence="9">
    <location>
        <position position="318"/>
    </location>
    <ligand>
        <name>Mn(2+)</name>
        <dbReference type="ChEBI" id="CHEBI:29035"/>
    </ligand>
</feature>
<dbReference type="GO" id="GO:0030145">
    <property type="term" value="F:manganese ion binding"/>
    <property type="evidence" value="ECO:0007669"/>
    <property type="project" value="InterPro"/>
</dbReference>
<keyword evidence="5 8" id="KW-0479">Metal-binding</keyword>
<keyword evidence="3" id="KW-0052">Apoplast</keyword>
<gene>
    <name evidence="12" type="ORF">HHK36_013537</name>
</gene>
<feature type="region of interest" description="Disordered" evidence="10">
    <location>
        <begin position="1"/>
        <end position="22"/>
    </location>
</feature>
<dbReference type="SMART" id="SM00835">
    <property type="entry name" value="Cupin_1"/>
    <property type="match status" value="1"/>
</dbReference>
<feature type="binding site" evidence="8">
    <location>
        <position position="313"/>
    </location>
    <ligand>
        <name>oxalate</name>
        <dbReference type="ChEBI" id="CHEBI:30623"/>
    </ligand>
</feature>
<evidence type="ECO:0000256" key="7">
    <source>
        <dbReference type="ARBA" id="ARBA00023211"/>
    </source>
</evidence>
<evidence type="ECO:0000256" key="8">
    <source>
        <dbReference type="PIRSR" id="PIRSR601929-1"/>
    </source>
</evidence>
<organism evidence="12 13">
    <name type="scientific">Tetracentron sinense</name>
    <name type="common">Spur-leaf</name>
    <dbReference type="NCBI Taxonomy" id="13715"/>
    <lineage>
        <taxon>Eukaryota</taxon>
        <taxon>Viridiplantae</taxon>
        <taxon>Streptophyta</taxon>
        <taxon>Embryophyta</taxon>
        <taxon>Tracheophyta</taxon>
        <taxon>Spermatophyta</taxon>
        <taxon>Magnoliopsida</taxon>
        <taxon>Trochodendrales</taxon>
        <taxon>Trochodendraceae</taxon>
        <taxon>Tetracentron</taxon>
    </lineage>
</organism>
<dbReference type="PANTHER" id="PTHR31238">
    <property type="entry name" value="GERMIN-LIKE PROTEIN SUBFAMILY 3 MEMBER 3"/>
    <property type="match status" value="1"/>
</dbReference>
<comment type="caution">
    <text evidence="12">The sequence shown here is derived from an EMBL/GenBank/DDBJ whole genome shotgun (WGS) entry which is preliminary data.</text>
</comment>
<dbReference type="Gene3D" id="2.60.120.10">
    <property type="entry name" value="Jelly Rolls"/>
    <property type="match status" value="1"/>
</dbReference>
<evidence type="ECO:0000256" key="1">
    <source>
        <dbReference type="ARBA" id="ARBA00004271"/>
    </source>
</evidence>
<proteinExistence type="inferred from homology"/>
<evidence type="ECO:0000256" key="6">
    <source>
        <dbReference type="ARBA" id="ARBA00023157"/>
    </source>
</evidence>
<feature type="binding site" evidence="8">
    <location>
        <position position="318"/>
    </location>
    <ligand>
        <name>oxalate</name>
        <dbReference type="ChEBI" id="CHEBI:30623"/>
    </ligand>
</feature>
<dbReference type="SUPFAM" id="SSF51182">
    <property type="entry name" value="RmlC-like cupins"/>
    <property type="match status" value="1"/>
</dbReference>
<dbReference type="EMBL" id="JABCRI010000009">
    <property type="protein sequence ID" value="KAF8400240.1"/>
    <property type="molecule type" value="Genomic_DNA"/>
</dbReference>
<dbReference type="InterPro" id="IPR014710">
    <property type="entry name" value="RmlC-like_jellyroll"/>
</dbReference>
<dbReference type="CDD" id="cd02241">
    <property type="entry name" value="cupin_OxOx"/>
    <property type="match status" value="1"/>
</dbReference>
<comment type="subcellular location">
    <subcellularLocation>
        <location evidence="1">Secreted</location>
        <location evidence="1">Extracellular space</location>
        <location evidence="1">Apoplast</location>
    </subcellularLocation>
</comment>
<feature type="binding site" evidence="8">
    <location>
        <position position="323"/>
    </location>
    <ligand>
        <name>oxalate</name>
        <dbReference type="ChEBI" id="CHEBI:30623"/>
    </ligand>
</feature>
<dbReference type="InterPro" id="IPR001929">
    <property type="entry name" value="Germin"/>
</dbReference>
<dbReference type="PROSITE" id="PS00725">
    <property type="entry name" value="GERMIN"/>
    <property type="match status" value="1"/>
</dbReference>
<dbReference type="InterPro" id="IPR011051">
    <property type="entry name" value="RmlC_Cupin_sf"/>
</dbReference>
<keyword evidence="13" id="KW-1185">Reference proteome</keyword>
<keyword evidence="4" id="KW-0964">Secreted</keyword>
<feature type="binding site" evidence="9">
    <location>
        <position position="323"/>
    </location>
    <ligand>
        <name>Mn(2+)</name>
        <dbReference type="ChEBI" id="CHEBI:29035"/>
    </ligand>
</feature>
<sequence>MTSSLAAGLMGSDSSARPPDPKVSYADVVGDPSQNSFADAVMNHSLVPEVIAISKSLAIYKAKQDYVLNWMSRKPNLLGYGWVLVPLVDGSLSHMRKMYPIALIAASRDTISLNARIVHKKKISNNSAEDHQGNPLNDPLNKEGKKIWVKKSVQHSTDPEVQILHEIIADPLPNNTNEAVGKSQEQAEVLNSQEKNDQAEWFEETPADRETNIPDSSKVYFENSDQLTGFTMIAQVDDSTIHSESSVFVNGKFCKDPKLATAEDFFLKGLDITGNTSNKVGSNVTQVNVAQIAGLNTLGVSLARIDYAPYGLNPPHTHPRATEILTVLEGTLYVGFVTSNPDNRLITKVLNKGDVFVFPEGLIHFQFNTGYTNAVAIAGLSSQNPGVITIANAVFGSKPPISDDVLAKAFQVDKKVVDYLQAQFWVNN</sequence>
<evidence type="ECO:0000259" key="11">
    <source>
        <dbReference type="SMART" id="SM00835"/>
    </source>
</evidence>
<feature type="binding site" evidence="9">
    <location>
        <position position="364"/>
    </location>
    <ligand>
        <name>Mn(2+)</name>
        <dbReference type="ChEBI" id="CHEBI:29035"/>
    </ligand>
</feature>
<dbReference type="GO" id="GO:0048046">
    <property type="term" value="C:apoplast"/>
    <property type="evidence" value="ECO:0007669"/>
    <property type="project" value="UniProtKB-SubCell"/>
</dbReference>
<dbReference type="PRINTS" id="PR00325">
    <property type="entry name" value="GERMIN"/>
</dbReference>
<dbReference type="Proteomes" id="UP000655225">
    <property type="component" value="Unassembled WGS sequence"/>
</dbReference>
<evidence type="ECO:0000256" key="9">
    <source>
        <dbReference type="PIRSR" id="PIRSR601929-2"/>
    </source>
</evidence>
<evidence type="ECO:0000313" key="13">
    <source>
        <dbReference type="Proteomes" id="UP000655225"/>
    </source>
</evidence>
<feature type="binding site" evidence="9">
    <location>
        <position position="316"/>
    </location>
    <ligand>
        <name>Mn(2+)</name>
        <dbReference type="ChEBI" id="CHEBI:29035"/>
    </ligand>
</feature>
<evidence type="ECO:0000256" key="4">
    <source>
        <dbReference type="ARBA" id="ARBA00022525"/>
    </source>
</evidence>
<evidence type="ECO:0000256" key="3">
    <source>
        <dbReference type="ARBA" id="ARBA00022523"/>
    </source>
</evidence>
<accession>A0A834Z684</accession>